<accession>A0ABQ1C9I7</accession>
<feature type="transmembrane region" description="Helical" evidence="1">
    <location>
        <begin position="46"/>
        <end position="66"/>
    </location>
</feature>
<keyword evidence="3" id="KW-1185">Reference proteome</keyword>
<dbReference type="EMBL" id="BLKX01000001">
    <property type="protein sequence ID" value="GFG81089.1"/>
    <property type="molecule type" value="Genomic_DNA"/>
</dbReference>
<evidence type="ECO:0000256" key="1">
    <source>
        <dbReference type="SAM" id="Phobius"/>
    </source>
</evidence>
<protein>
    <submittedName>
        <fullName evidence="2">Membrane protein</fullName>
    </submittedName>
</protein>
<comment type="caution">
    <text evidence="2">The sequence shown here is derived from an EMBL/GenBank/DDBJ whole genome shotgun (WGS) entry which is preliminary data.</text>
</comment>
<keyword evidence="1" id="KW-1133">Transmembrane helix</keyword>
<evidence type="ECO:0000313" key="2">
    <source>
        <dbReference type="EMBL" id="GFG81089.1"/>
    </source>
</evidence>
<name>A0ABQ1C9I7_9MYCO</name>
<reference evidence="2 3" key="1">
    <citation type="journal article" date="2019" name="Emerg. Microbes Infect.">
        <title>Comprehensive subspecies identification of 175 nontuberculous mycobacteria species based on 7547 genomic profiles.</title>
        <authorList>
            <person name="Matsumoto Y."/>
            <person name="Kinjo T."/>
            <person name="Motooka D."/>
            <person name="Nabeya D."/>
            <person name="Jung N."/>
            <person name="Uechi K."/>
            <person name="Horii T."/>
            <person name="Iida T."/>
            <person name="Fujita J."/>
            <person name="Nakamura S."/>
        </authorList>
    </citation>
    <scope>NUCLEOTIDE SEQUENCE [LARGE SCALE GENOMIC DNA]</scope>
    <source>
        <strain evidence="2 3">JCM 18565</strain>
    </source>
</reference>
<evidence type="ECO:0000313" key="3">
    <source>
        <dbReference type="Proteomes" id="UP000465240"/>
    </source>
</evidence>
<sequence>MPPILPVLLYPTTPEGITEHVTEDSFSRPEARYGRDRLSRKSRRRIVIALTALVLAAGVGIAIVAYRQIGSGPVKGTLAGYQVIDDETASVTISVYRSDPSRPVDCIVRVRSKDGSETGRREVLVPPANQNTVQVTTTLKSSKPPAMADVYGCGADVPGYLRSQ</sequence>
<dbReference type="Pfam" id="PF14155">
    <property type="entry name" value="DUF4307"/>
    <property type="match status" value="1"/>
</dbReference>
<dbReference type="Proteomes" id="UP000465240">
    <property type="component" value="Unassembled WGS sequence"/>
</dbReference>
<organism evidence="2 3">
    <name type="scientific">Mycobacterium paragordonae</name>
    <dbReference type="NCBI Taxonomy" id="1389713"/>
    <lineage>
        <taxon>Bacteria</taxon>
        <taxon>Bacillati</taxon>
        <taxon>Actinomycetota</taxon>
        <taxon>Actinomycetes</taxon>
        <taxon>Mycobacteriales</taxon>
        <taxon>Mycobacteriaceae</taxon>
        <taxon>Mycobacterium</taxon>
    </lineage>
</organism>
<proteinExistence type="predicted"/>
<keyword evidence="1" id="KW-0812">Transmembrane</keyword>
<gene>
    <name evidence="2" type="ORF">MPRG_43650</name>
</gene>
<dbReference type="InterPro" id="IPR025443">
    <property type="entry name" value="DUF4307"/>
</dbReference>
<keyword evidence="1" id="KW-0472">Membrane</keyword>